<dbReference type="PROSITE" id="PS50238">
    <property type="entry name" value="RHOGAP"/>
    <property type="match status" value="1"/>
</dbReference>
<dbReference type="PANTHER" id="PTHR23176:SF0">
    <property type="entry name" value="RHO GTPASE ACTIVATING PROTEIN AT 19D, ISOFORM D"/>
    <property type="match status" value="1"/>
</dbReference>
<dbReference type="GO" id="GO:0005096">
    <property type="term" value="F:GTPase activator activity"/>
    <property type="evidence" value="ECO:0007669"/>
    <property type="project" value="UniProtKB-KW"/>
</dbReference>
<dbReference type="EMBL" id="KQ242024">
    <property type="protein sequence ID" value="KNC81523.1"/>
    <property type="molecule type" value="Genomic_DNA"/>
</dbReference>
<dbReference type="RefSeq" id="XP_014155425.1">
    <property type="nucleotide sequence ID" value="XM_014299950.1"/>
</dbReference>
<feature type="domain" description="Rho-GAP" evidence="3">
    <location>
        <begin position="213"/>
        <end position="397"/>
    </location>
</feature>
<dbReference type="GO" id="GO:0007165">
    <property type="term" value="P:signal transduction"/>
    <property type="evidence" value="ECO:0007669"/>
    <property type="project" value="InterPro"/>
</dbReference>
<dbReference type="GO" id="GO:0005737">
    <property type="term" value="C:cytoplasm"/>
    <property type="evidence" value="ECO:0007669"/>
    <property type="project" value="TreeGrafter"/>
</dbReference>
<evidence type="ECO:0000259" key="3">
    <source>
        <dbReference type="PROSITE" id="PS50238"/>
    </source>
</evidence>
<proteinExistence type="predicted"/>
<dbReference type="InterPro" id="IPR050729">
    <property type="entry name" value="Rho-GAP"/>
</dbReference>
<dbReference type="SMART" id="SM00324">
    <property type="entry name" value="RhoGAP"/>
    <property type="match status" value="1"/>
</dbReference>
<accession>A0A0L0FZX9</accession>
<keyword evidence="5" id="KW-1185">Reference proteome</keyword>
<keyword evidence="1" id="KW-0343">GTPase activation</keyword>
<evidence type="ECO:0000313" key="5">
    <source>
        <dbReference type="Proteomes" id="UP000054560"/>
    </source>
</evidence>
<evidence type="ECO:0000256" key="1">
    <source>
        <dbReference type="ARBA" id="ARBA00022468"/>
    </source>
</evidence>
<reference evidence="4 5" key="1">
    <citation type="submission" date="2011-02" db="EMBL/GenBank/DDBJ databases">
        <title>The Genome Sequence of Sphaeroforma arctica JP610.</title>
        <authorList>
            <consortium name="The Broad Institute Genome Sequencing Platform"/>
            <person name="Russ C."/>
            <person name="Cuomo C."/>
            <person name="Young S.K."/>
            <person name="Zeng Q."/>
            <person name="Gargeya S."/>
            <person name="Alvarado L."/>
            <person name="Berlin A."/>
            <person name="Chapman S.B."/>
            <person name="Chen Z."/>
            <person name="Freedman E."/>
            <person name="Gellesch M."/>
            <person name="Goldberg J."/>
            <person name="Griggs A."/>
            <person name="Gujja S."/>
            <person name="Heilman E."/>
            <person name="Heiman D."/>
            <person name="Howarth C."/>
            <person name="Mehta T."/>
            <person name="Neiman D."/>
            <person name="Pearson M."/>
            <person name="Roberts A."/>
            <person name="Saif S."/>
            <person name="Shea T."/>
            <person name="Shenoy N."/>
            <person name="Sisk P."/>
            <person name="Stolte C."/>
            <person name="Sykes S."/>
            <person name="White J."/>
            <person name="Yandava C."/>
            <person name="Burger G."/>
            <person name="Gray M.W."/>
            <person name="Holland P.W.H."/>
            <person name="King N."/>
            <person name="Lang F.B.F."/>
            <person name="Roger A.J."/>
            <person name="Ruiz-Trillo I."/>
            <person name="Haas B."/>
            <person name="Nusbaum C."/>
            <person name="Birren B."/>
        </authorList>
    </citation>
    <scope>NUCLEOTIDE SEQUENCE [LARGE SCALE GENOMIC DNA]</scope>
    <source>
        <strain evidence="4 5">JP610</strain>
    </source>
</reference>
<dbReference type="STRING" id="667725.A0A0L0FZX9"/>
<evidence type="ECO:0000313" key="4">
    <source>
        <dbReference type="EMBL" id="KNC81523.1"/>
    </source>
</evidence>
<dbReference type="PANTHER" id="PTHR23176">
    <property type="entry name" value="RHO/RAC/CDC GTPASE-ACTIVATING PROTEIN"/>
    <property type="match status" value="1"/>
</dbReference>
<sequence>MLKSADNQETEGVVSESSIEKIEQRQADTDTDLEEQLKSDVTFAGHLCKRTIQERHGVLYASNPKGKALFAVVRGHGLFLYKDPACFQRVRPQEAISLRRCFLDPNAQVPQEGAFGKAAALLQTRSREKGKDRDFYGHTVAFYTALDTERDFSLSFNCQKDFEHFVSICKGMGRSVKPQKQDNVKDKKKRKFATWRGQGSREFAEKKMLTFEVPLQEYLSLRPDLQVPLIVTKCIDEVVSRGLDVEGIYRMAGGKTVIQSLRESFDENERVIDITNADEWADIHCVSNLLKQYLRSLPESLGTHNLYTHFITAATTLTGDARNAVLAFLVQCHLPTVNFTLFSLLMVHLRSVVAMSYVNKMKTENLAIVFGPTLFFPHNADPLEMISETAGQCKASI</sequence>
<dbReference type="Gene3D" id="1.10.555.10">
    <property type="entry name" value="Rho GTPase activation protein"/>
    <property type="match status" value="1"/>
</dbReference>
<evidence type="ECO:0000256" key="2">
    <source>
        <dbReference type="SAM" id="MobiDB-lite"/>
    </source>
</evidence>
<protein>
    <recommendedName>
        <fullName evidence="3">Rho-GAP domain-containing protein</fullName>
    </recommendedName>
</protein>
<dbReference type="Pfam" id="PF00620">
    <property type="entry name" value="RhoGAP"/>
    <property type="match status" value="1"/>
</dbReference>
<dbReference type="OrthoDB" id="437889at2759"/>
<dbReference type="AlphaFoldDB" id="A0A0L0FZX9"/>
<dbReference type="InterPro" id="IPR008936">
    <property type="entry name" value="Rho_GTPase_activation_prot"/>
</dbReference>
<name>A0A0L0FZX9_9EUKA</name>
<feature type="compositionally biased region" description="Basic and acidic residues" evidence="2">
    <location>
        <begin position="18"/>
        <end position="28"/>
    </location>
</feature>
<feature type="region of interest" description="Disordered" evidence="2">
    <location>
        <begin position="1"/>
        <end position="33"/>
    </location>
</feature>
<dbReference type="Proteomes" id="UP000054560">
    <property type="component" value="Unassembled WGS sequence"/>
</dbReference>
<dbReference type="InterPro" id="IPR000198">
    <property type="entry name" value="RhoGAP_dom"/>
</dbReference>
<gene>
    <name evidence="4" type="ORF">SARC_06150</name>
</gene>
<dbReference type="SUPFAM" id="SSF48350">
    <property type="entry name" value="GTPase activation domain, GAP"/>
    <property type="match status" value="1"/>
</dbReference>
<dbReference type="CDD" id="cd00159">
    <property type="entry name" value="RhoGAP"/>
    <property type="match status" value="1"/>
</dbReference>
<dbReference type="GeneID" id="25906654"/>
<dbReference type="eggNOG" id="KOG4407">
    <property type="taxonomic scope" value="Eukaryota"/>
</dbReference>
<organism evidence="4 5">
    <name type="scientific">Sphaeroforma arctica JP610</name>
    <dbReference type="NCBI Taxonomy" id="667725"/>
    <lineage>
        <taxon>Eukaryota</taxon>
        <taxon>Ichthyosporea</taxon>
        <taxon>Ichthyophonida</taxon>
        <taxon>Sphaeroforma</taxon>
    </lineage>
</organism>